<dbReference type="AlphaFoldDB" id="A0A1H7V5K5"/>
<evidence type="ECO:0000313" key="2">
    <source>
        <dbReference type="EMBL" id="SEM04370.1"/>
    </source>
</evidence>
<evidence type="ECO:0000259" key="1">
    <source>
        <dbReference type="SMART" id="SM01248"/>
    </source>
</evidence>
<dbReference type="STRING" id="573321.SAMN04488505_103221"/>
<dbReference type="InterPro" id="IPR011649">
    <property type="entry name" value="KaiB_domain"/>
</dbReference>
<dbReference type="SUPFAM" id="SSF52833">
    <property type="entry name" value="Thioredoxin-like"/>
    <property type="match status" value="1"/>
</dbReference>
<dbReference type="PANTHER" id="PTHR41709:SF2">
    <property type="entry name" value="CIRCADIAN CLOCK PROTEIN KAIB2"/>
    <property type="match status" value="1"/>
</dbReference>
<dbReference type="GO" id="GO:0048511">
    <property type="term" value="P:rhythmic process"/>
    <property type="evidence" value="ECO:0007669"/>
    <property type="project" value="InterPro"/>
</dbReference>
<feature type="domain" description="KaiB" evidence="1">
    <location>
        <begin position="26"/>
        <end position="107"/>
    </location>
</feature>
<keyword evidence="3" id="KW-1185">Reference proteome</keyword>
<dbReference type="Pfam" id="PF07689">
    <property type="entry name" value="KaiB"/>
    <property type="match status" value="1"/>
</dbReference>
<dbReference type="OrthoDB" id="5458519at2"/>
<accession>A0A1H7V5K5</accession>
<dbReference type="RefSeq" id="WP_089912615.1">
    <property type="nucleotide sequence ID" value="NZ_FOBB01000003.1"/>
</dbReference>
<dbReference type="InterPro" id="IPR039022">
    <property type="entry name" value="KaiB-like"/>
</dbReference>
<organism evidence="2 3">
    <name type="scientific">Chitinophaga rupis</name>
    <dbReference type="NCBI Taxonomy" id="573321"/>
    <lineage>
        <taxon>Bacteria</taxon>
        <taxon>Pseudomonadati</taxon>
        <taxon>Bacteroidota</taxon>
        <taxon>Chitinophagia</taxon>
        <taxon>Chitinophagales</taxon>
        <taxon>Chitinophagaceae</taxon>
        <taxon>Chitinophaga</taxon>
    </lineage>
</organism>
<dbReference type="PANTHER" id="PTHR41709">
    <property type="entry name" value="KAIB-LIKE PROTEIN 1"/>
    <property type="match status" value="1"/>
</dbReference>
<sequence>MKGVHAEDNTIGVTNDDSGSAEYSLRLFISGASANSAKAVLNLISVCDTYIKGRYALEVIDIFQDHELAQKEHITAVPSLIIKTPLSAKTLVGNMSNCQKILQELRLTT</sequence>
<name>A0A1H7V5K5_9BACT</name>
<dbReference type="InterPro" id="IPR036249">
    <property type="entry name" value="Thioredoxin-like_sf"/>
</dbReference>
<dbReference type="CDD" id="cd02978">
    <property type="entry name" value="KaiB_like"/>
    <property type="match status" value="1"/>
</dbReference>
<dbReference type="Gene3D" id="3.40.30.10">
    <property type="entry name" value="Glutaredoxin"/>
    <property type="match status" value="1"/>
</dbReference>
<dbReference type="EMBL" id="FOBB01000003">
    <property type="protein sequence ID" value="SEM04370.1"/>
    <property type="molecule type" value="Genomic_DNA"/>
</dbReference>
<dbReference type="SMART" id="SM01248">
    <property type="entry name" value="KaiB"/>
    <property type="match status" value="1"/>
</dbReference>
<reference evidence="2 3" key="1">
    <citation type="submission" date="2016-10" db="EMBL/GenBank/DDBJ databases">
        <authorList>
            <person name="de Groot N.N."/>
        </authorList>
    </citation>
    <scope>NUCLEOTIDE SEQUENCE [LARGE SCALE GENOMIC DNA]</scope>
    <source>
        <strain evidence="2 3">DSM 21039</strain>
    </source>
</reference>
<evidence type="ECO:0000313" key="3">
    <source>
        <dbReference type="Proteomes" id="UP000198984"/>
    </source>
</evidence>
<proteinExistence type="predicted"/>
<dbReference type="Proteomes" id="UP000198984">
    <property type="component" value="Unassembled WGS sequence"/>
</dbReference>
<protein>
    <submittedName>
        <fullName evidence="2">Circadian clock protein KaiB</fullName>
    </submittedName>
</protein>
<gene>
    <name evidence="2" type="ORF">SAMN04488505_103221</name>
</gene>